<keyword evidence="1" id="KW-0378">Hydrolase</keyword>
<sequence>MRSLLSVVLYLGSATASALPGWGGPSYDPPEHGGGHAGGNNNVWDLEKFSALVAFGDSYTDDSRFLYFYTNNGSAPPVGWISPPNNNSADGGYPWPDYVHWYTGARIYNYAVNGASCTNDISPRYFAGINGNFPDIEHYEVPAWIADSKYVAPDGTKALDTPQDETVYSMWIGTNELDIGEMLTDSQVPGTNISTYMDCVFEQLQRIYDNGARYFVLQNVQPLQLTPLVAAPENGGVGPNHYWPDKPDNLTAISLKMMQMVWGCNEIYQYRTPFELLVAKKFPGARFALMDMYGLVLDIWNNPTEYLNGTAPANNTGFINHCSLDGLTCVRQESPDSYLWYDESHPSEQTDRIIARTFVDVVKGTSKWATYWSS</sequence>
<dbReference type="PANTHER" id="PTHR45648:SF22">
    <property type="entry name" value="GDSL LIPASE_ACYLHYDROLASE FAMILY PROTEIN (AFU_ORTHOLOGUE AFUA_4G14700)"/>
    <property type="match status" value="1"/>
</dbReference>
<organism evidence="3 4">
    <name type="scientific">Aulographum hederae CBS 113979</name>
    <dbReference type="NCBI Taxonomy" id="1176131"/>
    <lineage>
        <taxon>Eukaryota</taxon>
        <taxon>Fungi</taxon>
        <taxon>Dikarya</taxon>
        <taxon>Ascomycota</taxon>
        <taxon>Pezizomycotina</taxon>
        <taxon>Dothideomycetes</taxon>
        <taxon>Pleosporomycetidae</taxon>
        <taxon>Aulographales</taxon>
        <taxon>Aulographaceae</taxon>
    </lineage>
</organism>
<feature type="chain" id="PRO_5026087453" evidence="2">
    <location>
        <begin position="19"/>
        <end position="374"/>
    </location>
</feature>
<evidence type="ECO:0000313" key="4">
    <source>
        <dbReference type="Proteomes" id="UP000800041"/>
    </source>
</evidence>
<dbReference type="PANTHER" id="PTHR45648">
    <property type="entry name" value="GDSL LIPASE/ACYLHYDROLASE FAMILY PROTEIN (AFU_ORTHOLOGUE AFUA_4G14700)"/>
    <property type="match status" value="1"/>
</dbReference>
<dbReference type="InterPro" id="IPR036514">
    <property type="entry name" value="SGNH_hydro_sf"/>
</dbReference>
<accession>A0A6G1HG92</accession>
<reference evidence="3" key="1">
    <citation type="journal article" date="2020" name="Stud. Mycol.">
        <title>101 Dothideomycetes genomes: a test case for predicting lifestyles and emergence of pathogens.</title>
        <authorList>
            <person name="Haridas S."/>
            <person name="Albert R."/>
            <person name="Binder M."/>
            <person name="Bloem J."/>
            <person name="Labutti K."/>
            <person name="Salamov A."/>
            <person name="Andreopoulos B."/>
            <person name="Baker S."/>
            <person name="Barry K."/>
            <person name="Bills G."/>
            <person name="Bluhm B."/>
            <person name="Cannon C."/>
            <person name="Castanera R."/>
            <person name="Culley D."/>
            <person name="Daum C."/>
            <person name="Ezra D."/>
            <person name="Gonzalez J."/>
            <person name="Henrissat B."/>
            <person name="Kuo A."/>
            <person name="Liang C."/>
            <person name="Lipzen A."/>
            <person name="Lutzoni F."/>
            <person name="Magnuson J."/>
            <person name="Mondo S."/>
            <person name="Nolan M."/>
            <person name="Ohm R."/>
            <person name="Pangilinan J."/>
            <person name="Park H.-J."/>
            <person name="Ramirez L."/>
            <person name="Alfaro M."/>
            <person name="Sun H."/>
            <person name="Tritt A."/>
            <person name="Yoshinaga Y."/>
            <person name="Zwiers L.-H."/>
            <person name="Turgeon B."/>
            <person name="Goodwin S."/>
            <person name="Spatafora J."/>
            <person name="Crous P."/>
            <person name="Grigoriev I."/>
        </authorList>
    </citation>
    <scope>NUCLEOTIDE SEQUENCE</scope>
    <source>
        <strain evidence="3">CBS 113979</strain>
    </source>
</reference>
<dbReference type="CDD" id="cd01846">
    <property type="entry name" value="fatty_acyltransferase_like"/>
    <property type="match status" value="1"/>
</dbReference>
<dbReference type="InterPro" id="IPR051058">
    <property type="entry name" value="GDSL_Est/Lipase"/>
</dbReference>
<evidence type="ECO:0000256" key="2">
    <source>
        <dbReference type="SAM" id="SignalP"/>
    </source>
</evidence>
<feature type="signal peptide" evidence="2">
    <location>
        <begin position="1"/>
        <end position="18"/>
    </location>
</feature>
<dbReference type="OrthoDB" id="1600564at2759"/>
<gene>
    <name evidence="3" type="ORF">K402DRAFT_459246</name>
</gene>
<dbReference type="EMBL" id="ML977138">
    <property type="protein sequence ID" value="KAF1992052.1"/>
    <property type="molecule type" value="Genomic_DNA"/>
</dbReference>
<keyword evidence="4" id="KW-1185">Reference proteome</keyword>
<protein>
    <submittedName>
        <fullName evidence="3">Carbohydrate esterase family 16 protein</fullName>
    </submittedName>
</protein>
<evidence type="ECO:0000313" key="3">
    <source>
        <dbReference type="EMBL" id="KAF1992052.1"/>
    </source>
</evidence>
<proteinExistence type="predicted"/>
<dbReference type="GO" id="GO:0016788">
    <property type="term" value="F:hydrolase activity, acting on ester bonds"/>
    <property type="evidence" value="ECO:0007669"/>
    <property type="project" value="InterPro"/>
</dbReference>
<dbReference type="AlphaFoldDB" id="A0A6G1HG92"/>
<evidence type="ECO:0000256" key="1">
    <source>
        <dbReference type="ARBA" id="ARBA00022801"/>
    </source>
</evidence>
<dbReference type="Gene3D" id="3.40.50.1110">
    <property type="entry name" value="SGNH hydrolase"/>
    <property type="match status" value="1"/>
</dbReference>
<keyword evidence="2" id="KW-0732">Signal</keyword>
<name>A0A6G1HG92_9PEZI</name>
<dbReference type="InterPro" id="IPR001087">
    <property type="entry name" value="GDSL"/>
</dbReference>
<dbReference type="Pfam" id="PF00657">
    <property type="entry name" value="Lipase_GDSL"/>
    <property type="match status" value="1"/>
</dbReference>
<dbReference type="SUPFAM" id="SSF52266">
    <property type="entry name" value="SGNH hydrolase"/>
    <property type="match status" value="1"/>
</dbReference>
<dbReference type="Proteomes" id="UP000800041">
    <property type="component" value="Unassembled WGS sequence"/>
</dbReference>